<dbReference type="Pfam" id="PF05016">
    <property type="entry name" value="ParE_toxin"/>
    <property type="match status" value="1"/>
</dbReference>
<evidence type="ECO:0000313" key="3">
    <source>
        <dbReference type="EMBL" id="BBL34447.1"/>
    </source>
</evidence>
<dbReference type="InterPro" id="IPR035093">
    <property type="entry name" value="RelE/ParE_toxin_dom_sf"/>
</dbReference>
<protein>
    <recommendedName>
        <fullName evidence="5">Toxin RelG</fullName>
    </recommendedName>
</protein>
<proteinExistence type="inferred from homology"/>
<dbReference type="PANTHER" id="PTHR35601:SF1">
    <property type="entry name" value="TOXIN RELE"/>
    <property type="match status" value="1"/>
</dbReference>
<keyword evidence="2" id="KW-1277">Toxin-antitoxin system</keyword>
<evidence type="ECO:0000256" key="1">
    <source>
        <dbReference type="ARBA" id="ARBA00006226"/>
    </source>
</evidence>
<comment type="similarity">
    <text evidence="1">Belongs to the RelE toxin family.</text>
</comment>
<dbReference type="Gene3D" id="3.30.2310.20">
    <property type="entry name" value="RelE-like"/>
    <property type="match status" value="1"/>
</dbReference>
<dbReference type="PANTHER" id="PTHR35601">
    <property type="entry name" value="TOXIN RELE"/>
    <property type="match status" value="1"/>
</dbReference>
<evidence type="ECO:0000313" key="4">
    <source>
        <dbReference type="Proteomes" id="UP000316473"/>
    </source>
</evidence>
<evidence type="ECO:0008006" key="5">
    <source>
        <dbReference type="Google" id="ProtNLM"/>
    </source>
</evidence>
<accession>A0A4Y1YNQ4</accession>
<organism evidence="3 4">
    <name type="scientific">Nitrosomonas stercoris</name>
    <dbReference type="NCBI Taxonomy" id="1444684"/>
    <lineage>
        <taxon>Bacteria</taxon>
        <taxon>Pseudomonadati</taxon>
        <taxon>Pseudomonadota</taxon>
        <taxon>Betaproteobacteria</taxon>
        <taxon>Nitrosomonadales</taxon>
        <taxon>Nitrosomonadaceae</taxon>
        <taxon>Nitrosomonas</taxon>
    </lineage>
</organism>
<dbReference type="SUPFAM" id="SSF143011">
    <property type="entry name" value="RelE-like"/>
    <property type="match status" value="1"/>
</dbReference>
<sequence length="85" mass="9906">MIDYADSAVSQLCKLDRQTAKRIINFMEERVSMVDDPRSTGKALTGPFNSFWRYRVGDYRIVCDIQDGVLHVLVLRVGHRKEVYR</sequence>
<name>A0A4Y1YNQ4_9PROT</name>
<dbReference type="EMBL" id="AP019755">
    <property type="protein sequence ID" value="BBL34447.1"/>
    <property type="molecule type" value="Genomic_DNA"/>
</dbReference>
<gene>
    <name evidence="3" type="ORF">Nstercoris_00683</name>
</gene>
<dbReference type="AlphaFoldDB" id="A0A4Y1YNQ4"/>
<reference evidence="3 4" key="1">
    <citation type="submission" date="2019-06" db="EMBL/GenBank/DDBJ databases">
        <title>Nitrosomonas stercoris KYUHI-S whole genome shotgun sequence.</title>
        <authorList>
            <person name="Nakagawa T."/>
            <person name="Tsuchiya Y."/>
            <person name="Takahashi R."/>
        </authorList>
    </citation>
    <scope>NUCLEOTIDE SEQUENCE [LARGE SCALE GENOMIC DNA]</scope>
    <source>
        <strain evidence="3 4">KYUHI-S</strain>
    </source>
</reference>
<evidence type="ECO:0000256" key="2">
    <source>
        <dbReference type="ARBA" id="ARBA00022649"/>
    </source>
</evidence>
<dbReference type="Proteomes" id="UP000316473">
    <property type="component" value="Chromosome"/>
</dbReference>
<keyword evidence="4" id="KW-1185">Reference proteome</keyword>
<dbReference type="InterPro" id="IPR007712">
    <property type="entry name" value="RelE/ParE_toxin"/>
</dbReference>
<dbReference type="NCBIfam" id="TIGR02385">
    <property type="entry name" value="RelE_StbE"/>
    <property type="match status" value="1"/>
</dbReference>
<dbReference type="KEGG" id="nst:Nstercoris_00683"/>